<proteinExistence type="predicted"/>
<name>A0A1N7LXM9_9PROT</name>
<dbReference type="AlphaFoldDB" id="A0A1N7LXM9"/>
<dbReference type="STRING" id="80876.SAMN05421779_103616"/>
<evidence type="ECO:0008006" key="3">
    <source>
        <dbReference type="Google" id="ProtNLM"/>
    </source>
</evidence>
<dbReference type="SUPFAM" id="SSF52833">
    <property type="entry name" value="Thioredoxin-like"/>
    <property type="match status" value="1"/>
</dbReference>
<dbReference type="OrthoDB" id="9813770at2"/>
<dbReference type="InterPro" id="IPR036249">
    <property type="entry name" value="Thioredoxin-like_sf"/>
</dbReference>
<sequence>MTSDKLTVLYLFDPLCGWCYGSLPKLHRLAAQPVVQISFLPTGLFCGEGARPMTPAFARFAWQNDLRVQVATGQPFSDAYQSGVLADGTTPFDSMPLVLALLAVRQTTPADELKALTALQQARYVAGRANTTLPAVEAILAGHGFAAAVDLLRDDLPGLLKQARRSIEEGDAMMDSLRARGVPTFAILERGQPKLIDVDTLLERLER</sequence>
<keyword evidence="2" id="KW-1185">Reference proteome</keyword>
<dbReference type="EMBL" id="FTOA01000003">
    <property type="protein sequence ID" value="SIS78564.1"/>
    <property type="molecule type" value="Genomic_DNA"/>
</dbReference>
<accession>A0A1N7LXM9</accession>
<protein>
    <recommendedName>
        <fullName evidence="3">DSBA-like thioredoxin domain-containing protein</fullName>
    </recommendedName>
</protein>
<dbReference type="Gene3D" id="3.40.30.10">
    <property type="entry name" value="Glutaredoxin"/>
    <property type="match status" value="1"/>
</dbReference>
<dbReference type="RefSeq" id="WP_076400364.1">
    <property type="nucleotide sequence ID" value="NZ_FTOA01000003.1"/>
</dbReference>
<dbReference type="Proteomes" id="UP000185678">
    <property type="component" value="Unassembled WGS sequence"/>
</dbReference>
<reference evidence="1 2" key="1">
    <citation type="submission" date="2017-01" db="EMBL/GenBank/DDBJ databases">
        <authorList>
            <person name="Mah S.A."/>
            <person name="Swanson W.J."/>
            <person name="Moy G.W."/>
            <person name="Vacquier V.D."/>
        </authorList>
    </citation>
    <scope>NUCLEOTIDE SEQUENCE [LARGE SCALE GENOMIC DNA]</scope>
    <source>
        <strain evidence="1 2">DSM 11589</strain>
    </source>
</reference>
<evidence type="ECO:0000313" key="1">
    <source>
        <dbReference type="EMBL" id="SIS78564.1"/>
    </source>
</evidence>
<evidence type="ECO:0000313" key="2">
    <source>
        <dbReference type="Proteomes" id="UP000185678"/>
    </source>
</evidence>
<dbReference type="CDD" id="cd03025">
    <property type="entry name" value="DsbA_FrnE_like"/>
    <property type="match status" value="1"/>
</dbReference>
<gene>
    <name evidence="1" type="ORF">SAMN05421779_103616</name>
</gene>
<organism evidence="1 2">
    <name type="scientific">Insolitispirillum peregrinum</name>
    <dbReference type="NCBI Taxonomy" id="80876"/>
    <lineage>
        <taxon>Bacteria</taxon>
        <taxon>Pseudomonadati</taxon>
        <taxon>Pseudomonadota</taxon>
        <taxon>Alphaproteobacteria</taxon>
        <taxon>Rhodospirillales</taxon>
        <taxon>Novispirillaceae</taxon>
        <taxon>Insolitispirillum</taxon>
    </lineage>
</organism>